<sequence>MASLEDQKVSFQKQNLVHDLTKGVVLGTFLFIGVSLTSDQSRQVSIAFAWVVMAVYGVIAVALFERYFREPRPLGDSGE</sequence>
<accession>A0A8J8KFN6</accession>
<keyword evidence="1" id="KW-0472">Membrane</keyword>
<keyword evidence="1" id="KW-0812">Transmembrane</keyword>
<dbReference type="Proteomes" id="UP000728647">
    <property type="component" value="Unassembled WGS sequence"/>
</dbReference>
<feature type="transmembrane region" description="Helical" evidence="1">
    <location>
        <begin position="44"/>
        <end position="64"/>
    </location>
</feature>
<dbReference type="RefSeq" id="WP_174701846.1">
    <property type="nucleotide sequence ID" value="NZ_JABURA010000001.1"/>
</dbReference>
<proteinExistence type="predicted"/>
<gene>
    <name evidence="2" type="ORF">HT576_09130</name>
</gene>
<evidence type="ECO:0000313" key="3">
    <source>
        <dbReference type="Proteomes" id="UP000728647"/>
    </source>
</evidence>
<organism evidence="2 3">
    <name type="scientific">Haloterrigena gelatinilytica</name>
    <dbReference type="NCBI Taxonomy" id="2741724"/>
    <lineage>
        <taxon>Archaea</taxon>
        <taxon>Methanobacteriati</taxon>
        <taxon>Methanobacteriota</taxon>
        <taxon>Stenosarchaea group</taxon>
        <taxon>Halobacteria</taxon>
        <taxon>Halobacteriales</taxon>
        <taxon>Natrialbaceae</taxon>
        <taxon>Haloterrigena</taxon>
    </lineage>
</organism>
<reference evidence="2" key="1">
    <citation type="submission" date="2020-06" db="EMBL/GenBank/DDBJ databases">
        <title>Haloterrigena sp. nov., an extremely halophilic archaeon isolated from a saline sediment.</title>
        <authorList>
            <person name="Liu B.-B."/>
        </authorList>
    </citation>
    <scope>NUCLEOTIDE SEQUENCE</scope>
    <source>
        <strain evidence="2">SYSU A121-1</strain>
    </source>
</reference>
<comment type="caution">
    <text evidence="2">The sequence shown here is derived from an EMBL/GenBank/DDBJ whole genome shotgun (WGS) entry which is preliminary data.</text>
</comment>
<feature type="transmembrane region" description="Helical" evidence="1">
    <location>
        <begin position="20"/>
        <end position="38"/>
    </location>
</feature>
<dbReference type="EMBL" id="JABURA010000001">
    <property type="protein sequence ID" value="NUB91182.1"/>
    <property type="molecule type" value="Genomic_DNA"/>
</dbReference>
<keyword evidence="1" id="KW-1133">Transmembrane helix</keyword>
<protein>
    <submittedName>
        <fullName evidence="2">Uncharacterized protein</fullName>
    </submittedName>
</protein>
<dbReference type="AlphaFoldDB" id="A0A8J8KFN6"/>
<name>A0A8J8KFN6_9EURY</name>
<evidence type="ECO:0000313" key="2">
    <source>
        <dbReference type="EMBL" id="NUB91182.1"/>
    </source>
</evidence>
<evidence type="ECO:0000256" key="1">
    <source>
        <dbReference type="SAM" id="Phobius"/>
    </source>
</evidence>